<dbReference type="AlphaFoldDB" id="A0A1E3P4A9"/>
<dbReference type="OrthoDB" id="27934at2759"/>
<evidence type="ECO:0000256" key="4">
    <source>
        <dbReference type="SAM" id="SignalP"/>
    </source>
</evidence>
<feature type="chain" id="PRO_5009133654" evidence="4">
    <location>
        <begin position="20"/>
        <end position="756"/>
    </location>
</feature>
<protein>
    <submittedName>
        <fullName evidence="5">Uncharacterized protein</fullName>
    </submittedName>
</protein>
<keyword evidence="6" id="KW-1185">Reference proteome</keyword>
<dbReference type="STRING" id="683960.A0A1E3P4A9"/>
<gene>
    <name evidence="5" type="ORF">WICANDRAFT_78710</name>
</gene>
<evidence type="ECO:0000256" key="2">
    <source>
        <dbReference type="SAM" id="MobiDB-lite"/>
    </source>
</evidence>
<keyword evidence="3" id="KW-0472">Membrane</keyword>
<accession>A0A1E3P4A9</accession>
<dbReference type="EMBL" id="KV454210">
    <property type="protein sequence ID" value="ODQ60090.1"/>
    <property type="molecule type" value="Genomic_DNA"/>
</dbReference>
<keyword evidence="3" id="KW-0812">Transmembrane</keyword>
<dbReference type="Pfam" id="PF08238">
    <property type="entry name" value="Sel1"/>
    <property type="match status" value="8"/>
</dbReference>
<evidence type="ECO:0000313" key="5">
    <source>
        <dbReference type="EMBL" id="ODQ60090.1"/>
    </source>
</evidence>
<dbReference type="RefSeq" id="XP_019039297.1">
    <property type="nucleotide sequence ID" value="XM_019184777.1"/>
</dbReference>
<evidence type="ECO:0000313" key="6">
    <source>
        <dbReference type="Proteomes" id="UP000094112"/>
    </source>
</evidence>
<dbReference type="InterPro" id="IPR050767">
    <property type="entry name" value="Sel1_AlgK"/>
</dbReference>
<feature type="signal peptide" evidence="4">
    <location>
        <begin position="1"/>
        <end position="19"/>
    </location>
</feature>
<reference evidence="5 6" key="1">
    <citation type="journal article" date="2016" name="Proc. Natl. Acad. Sci. U.S.A.">
        <title>Comparative genomics of biotechnologically important yeasts.</title>
        <authorList>
            <person name="Riley R."/>
            <person name="Haridas S."/>
            <person name="Wolfe K.H."/>
            <person name="Lopes M.R."/>
            <person name="Hittinger C.T."/>
            <person name="Goeker M."/>
            <person name="Salamov A.A."/>
            <person name="Wisecaver J.H."/>
            <person name="Long T.M."/>
            <person name="Calvey C.H."/>
            <person name="Aerts A.L."/>
            <person name="Barry K.W."/>
            <person name="Choi C."/>
            <person name="Clum A."/>
            <person name="Coughlan A.Y."/>
            <person name="Deshpande S."/>
            <person name="Douglass A.P."/>
            <person name="Hanson S.J."/>
            <person name="Klenk H.-P."/>
            <person name="LaButti K.M."/>
            <person name="Lapidus A."/>
            <person name="Lindquist E.A."/>
            <person name="Lipzen A.M."/>
            <person name="Meier-Kolthoff J.P."/>
            <person name="Ohm R.A."/>
            <person name="Otillar R.P."/>
            <person name="Pangilinan J.L."/>
            <person name="Peng Y."/>
            <person name="Rokas A."/>
            <person name="Rosa C.A."/>
            <person name="Scheuner C."/>
            <person name="Sibirny A.A."/>
            <person name="Slot J.C."/>
            <person name="Stielow J.B."/>
            <person name="Sun H."/>
            <person name="Kurtzman C.P."/>
            <person name="Blackwell M."/>
            <person name="Grigoriev I.V."/>
            <person name="Jeffries T.W."/>
        </authorList>
    </citation>
    <scope>NUCLEOTIDE SEQUENCE [LARGE SCALE GENOMIC DNA]</scope>
    <source>
        <strain evidence="6">ATCC 58044 / CBS 1984 / NCYC 433 / NRRL Y-366-8</strain>
    </source>
</reference>
<sequence length="756" mass="85597">MRLCKLLLLASSLIGITLANEEHNSNQLFSEAIDILSHIPQQIDNRQYNDENQVVIELPMDYSFELQQEIYQFEMKHMSPELKKASLLLEESSSLNNVDATYLLAEMNLYGNYSFPRNGSLALSYYKKVTELSQNSTAYFTLGFIYSTGLFGEVEQNQAKANLYYNSAFDLGDLRAGMVLGYRYLHGISVPMDCGSALYYYRYVASQLSEYLKKGPIGGPSIDSFSIRIADFQGGIYGKNVGESPSSLHRKASRYDEVLMGSSLSAEESYYAALYIKALGYYEGSYVKPRNFKRAFKLILHATEKGLKELDLLSKIELNYLARCFQKVGRMYMRGEGVEINFDEALKYLEKSLEIQPLSAAYNDLGLLHEFGPEHLRDPAKAKDYYTKASTNSHPNGLYNIGRILASAGSPKAFEYIQKAAFSSDTNAIYEYAQTLENAEDLDSCDRTVMSYKVFSEKIEPVISSLEWAFNELISGRSENALIGYAMAAEQGFETAQSSAAYLLYQPPMLTEEAPIIPEERKKMALVYLTRSSNQFNVDSTVLMGDIYFADGVYDRAVACYEAASSRLSSHASWNLGWMYENGNGVEQDFHLAKRYYDLSLLGHPKAYLPVQLSLLKLRLRSFINNITGGKVNSISDGEVKRTWADWKALYRKIRSSSSNFFDDDNDNQATHQNDLNDIGPGGNNRDANMIDEDTSEDLDAILENEDFVVLLFFVIVFLIFFLLHIYQQRQLRQRRENGEAPNAPNIEFNFRVVAI</sequence>
<evidence type="ECO:0000256" key="3">
    <source>
        <dbReference type="SAM" id="Phobius"/>
    </source>
</evidence>
<dbReference type="InterPro" id="IPR006597">
    <property type="entry name" value="Sel1-like"/>
</dbReference>
<proteinExistence type="inferred from homology"/>
<feature type="region of interest" description="Disordered" evidence="2">
    <location>
        <begin position="662"/>
        <end position="691"/>
    </location>
</feature>
<name>A0A1E3P4A9_WICAA</name>
<dbReference type="SMART" id="SM00671">
    <property type="entry name" value="SEL1"/>
    <property type="match status" value="8"/>
</dbReference>
<organism evidence="5 6">
    <name type="scientific">Wickerhamomyces anomalus (strain ATCC 58044 / CBS 1984 / NCYC 433 / NRRL Y-366-8)</name>
    <name type="common">Yeast</name>
    <name type="synonym">Hansenula anomala</name>
    <dbReference type="NCBI Taxonomy" id="683960"/>
    <lineage>
        <taxon>Eukaryota</taxon>
        <taxon>Fungi</taxon>
        <taxon>Dikarya</taxon>
        <taxon>Ascomycota</taxon>
        <taxon>Saccharomycotina</taxon>
        <taxon>Saccharomycetes</taxon>
        <taxon>Phaffomycetales</taxon>
        <taxon>Wickerhamomycetaceae</taxon>
        <taxon>Wickerhamomyces</taxon>
    </lineage>
</organism>
<dbReference type="Gene3D" id="1.25.40.10">
    <property type="entry name" value="Tetratricopeptide repeat domain"/>
    <property type="match status" value="3"/>
</dbReference>
<dbReference type="InterPro" id="IPR011990">
    <property type="entry name" value="TPR-like_helical_dom_sf"/>
</dbReference>
<dbReference type="GeneID" id="30202023"/>
<dbReference type="PANTHER" id="PTHR11102:SF160">
    <property type="entry name" value="ERAD-ASSOCIATED E3 UBIQUITIN-PROTEIN LIGASE COMPONENT HRD3"/>
    <property type="match status" value="1"/>
</dbReference>
<keyword evidence="4" id="KW-0732">Signal</keyword>
<dbReference type="PANTHER" id="PTHR11102">
    <property type="entry name" value="SEL-1-LIKE PROTEIN"/>
    <property type="match status" value="1"/>
</dbReference>
<evidence type="ECO:0000256" key="1">
    <source>
        <dbReference type="ARBA" id="ARBA00038101"/>
    </source>
</evidence>
<dbReference type="Proteomes" id="UP000094112">
    <property type="component" value="Unassembled WGS sequence"/>
</dbReference>
<feature type="transmembrane region" description="Helical" evidence="3">
    <location>
        <begin position="708"/>
        <end position="727"/>
    </location>
</feature>
<keyword evidence="3" id="KW-1133">Transmembrane helix</keyword>
<dbReference type="SUPFAM" id="SSF81901">
    <property type="entry name" value="HCP-like"/>
    <property type="match status" value="3"/>
</dbReference>
<comment type="similarity">
    <text evidence="1">Belongs to the sel-1 family.</text>
</comment>